<evidence type="ECO:0000313" key="3">
    <source>
        <dbReference type="Proteomes" id="UP000572072"/>
    </source>
</evidence>
<organism evidence="2 3">
    <name type="scientific">Vibrio rotiferianus</name>
    <dbReference type="NCBI Taxonomy" id="190895"/>
    <lineage>
        <taxon>Bacteria</taxon>
        <taxon>Pseudomonadati</taxon>
        <taxon>Pseudomonadota</taxon>
        <taxon>Gammaproteobacteria</taxon>
        <taxon>Vibrionales</taxon>
        <taxon>Vibrionaceae</taxon>
        <taxon>Vibrio</taxon>
    </lineage>
</organism>
<comment type="caution">
    <text evidence="2">The sequence shown here is derived from an EMBL/GenBank/DDBJ whole genome shotgun (WGS) entry which is preliminary data.</text>
</comment>
<dbReference type="RefSeq" id="WP_171358839.1">
    <property type="nucleotide sequence ID" value="NZ_VTYN01000024.1"/>
</dbReference>
<evidence type="ECO:0000313" key="2">
    <source>
        <dbReference type="EMBL" id="NOH50135.1"/>
    </source>
</evidence>
<accession>A0A7Y3ZDM1</accession>
<proteinExistence type="predicted"/>
<gene>
    <name evidence="2" type="ORF">F0262_19015</name>
</gene>
<keyword evidence="1" id="KW-1133">Transmembrane helix</keyword>
<name>A0A7Y3ZDM1_9VIBR</name>
<protein>
    <submittedName>
        <fullName evidence="2">Uncharacterized protein</fullName>
    </submittedName>
</protein>
<keyword evidence="1" id="KW-0472">Membrane</keyword>
<dbReference type="Proteomes" id="UP000572072">
    <property type="component" value="Unassembled WGS sequence"/>
</dbReference>
<feature type="transmembrane region" description="Helical" evidence="1">
    <location>
        <begin position="12"/>
        <end position="36"/>
    </location>
</feature>
<sequence>MQKLYDVGFCKIALVKLFSTVVVFSVFSLVSFSSWAEVPKALEIAINEWNKSEPHQTIAPHCTLAVKQTGSSLNVVTREKCRIDQLAVYILANECELKREVKRVSILNGTNEPLLFPINEDSCSLLTQDSDKPKVNESNISTQSKIKTSIANESAMVTVNIVQFYAGKTKPNIEEFNCAGIPLDVHHIQGVYYVFSEVFLSLNEAKNIVQLSKKRCPRMKPWVKPIPIKKKVKS</sequence>
<reference evidence="2 3" key="1">
    <citation type="submission" date="2019-08" db="EMBL/GenBank/DDBJ databases">
        <title>Draft genome sequencing and comparative genomics of hatchery-associated Vibrios.</title>
        <authorList>
            <person name="Kehlet-Delgado H."/>
            <person name="Mueller R.S."/>
        </authorList>
    </citation>
    <scope>NUCLEOTIDE SEQUENCE [LARGE SCALE GENOMIC DNA]</scope>
    <source>
        <strain evidence="2 3">00-78-3</strain>
    </source>
</reference>
<dbReference type="EMBL" id="VTYN01000024">
    <property type="protein sequence ID" value="NOH50135.1"/>
    <property type="molecule type" value="Genomic_DNA"/>
</dbReference>
<dbReference type="AlphaFoldDB" id="A0A7Y3ZDM1"/>
<keyword evidence="1" id="KW-0812">Transmembrane</keyword>
<evidence type="ECO:0000256" key="1">
    <source>
        <dbReference type="SAM" id="Phobius"/>
    </source>
</evidence>